<dbReference type="STRING" id="5786.F0ZM16"/>
<evidence type="ECO:0000256" key="1">
    <source>
        <dbReference type="ARBA" id="ARBA00004294"/>
    </source>
</evidence>
<evidence type="ECO:0000256" key="7">
    <source>
        <dbReference type="SAM" id="MobiDB-lite"/>
    </source>
</evidence>
<evidence type="ECO:0000313" key="8">
    <source>
        <dbReference type="EMBL" id="EGC35034.1"/>
    </source>
</evidence>
<dbReference type="GO" id="GO:0005741">
    <property type="term" value="C:mitochondrial outer membrane"/>
    <property type="evidence" value="ECO:0007669"/>
    <property type="project" value="UniProtKB-SubCell"/>
</dbReference>
<name>F0ZM16_DICPU</name>
<reference evidence="9" key="1">
    <citation type="journal article" date="2011" name="Genome Biol.">
        <title>Comparative genomics of the social amoebae Dictyostelium discoideum and Dictyostelium purpureum.</title>
        <authorList>
            <consortium name="US DOE Joint Genome Institute (JGI-PGF)"/>
            <person name="Sucgang R."/>
            <person name="Kuo A."/>
            <person name="Tian X."/>
            <person name="Salerno W."/>
            <person name="Parikh A."/>
            <person name="Feasley C.L."/>
            <person name="Dalin E."/>
            <person name="Tu H."/>
            <person name="Huang E."/>
            <person name="Barry K."/>
            <person name="Lindquist E."/>
            <person name="Shapiro H."/>
            <person name="Bruce D."/>
            <person name="Schmutz J."/>
            <person name="Salamov A."/>
            <person name="Fey P."/>
            <person name="Gaudet P."/>
            <person name="Anjard C."/>
            <person name="Babu M.M."/>
            <person name="Basu S."/>
            <person name="Bushmanova Y."/>
            <person name="van der Wel H."/>
            <person name="Katoh-Kurasawa M."/>
            <person name="Dinh C."/>
            <person name="Coutinho P.M."/>
            <person name="Saito T."/>
            <person name="Elias M."/>
            <person name="Schaap P."/>
            <person name="Kay R.R."/>
            <person name="Henrissat B."/>
            <person name="Eichinger L."/>
            <person name="Rivero F."/>
            <person name="Putnam N.H."/>
            <person name="West C.M."/>
            <person name="Loomis W.F."/>
            <person name="Chisholm R.L."/>
            <person name="Shaulsky G."/>
            <person name="Strassmann J.E."/>
            <person name="Queller D.C."/>
            <person name="Kuspa A."/>
            <person name="Grigoriev I.V."/>
        </authorList>
    </citation>
    <scope>NUCLEOTIDE SEQUENCE [LARGE SCALE GENOMIC DNA]</scope>
    <source>
        <strain evidence="9">QSDP1</strain>
    </source>
</reference>
<dbReference type="KEGG" id="dpp:DICPUDRAFT_47938"/>
<dbReference type="InterPro" id="IPR000225">
    <property type="entry name" value="Armadillo"/>
</dbReference>
<dbReference type="InterPro" id="IPR016617">
    <property type="entry name" value="ARMC1"/>
</dbReference>
<evidence type="ECO:0000256" key="5">
    <source>
        <dbReference type="ARBA" id="ARBA00046478"/>
    </source>
</evidence>
<sequence length="299" mass="33618">MSAITIVQQLYDLSKDPDHREHIVKDQGCLAVLVMLLGSNESEDEMVTLCLKTLELLSQNENNKQPMLKEPGLVSTLKKFQEKEQHQSIINKILSTIDNSQQQKSINETTRINDENNTVNSENINNNNVKKSTTFSMLLGEKLPIKDIGNTPMKPSSTNNNNNTPAIDPSLIKTVLLHVKGMNNESTKKQLEECFLRTKGVISFMIDLNTCHATVRTALSSDEIKMVIRNHVGLSSSLIVDGQEEQDTTPDYLPEPQNFGNNQQKRWGWGSIISFGQEQKQTKDNNAWGWNSFSKALFG</sequence>
<dbReference type="OrthoDB" id="17335at2759"/>
<dbReference type="SUPFAM" id="SSF55008">
    <property type="entry name" value="HMA, heavy metal-associated domain"/>
    <property type="match status" value="1"/>
</dbReference>
<dbReference type="PANTHER" id="PTHR46840:SF2">
    <property type="entry name" value="ARMADILLO REPEAT-CONTAINING PROTEIN 1"/>
    <property type="match status" value="1"/>
</dbReference>
<feature type="region of interest" description="Disordered" evidence="7">
    <location>
        <begin position="147"/>
        <end position="166"/>
    </location>
</feature>
<dbReference type="GeneID" id="10501868"/>
<keyword evidence="3" id="KW-1000">Mitochondrion outer membrane</keyword>
<feature type="repeat" description="ARM" evidence="6">
    <location>
        <begin position="28"/>
        <end position="72"/>
    </location>
</feature>
<evidence type="ECO:0000256" key="6">
    <source>
        <dbReference type="PROSITE-ProRule" id="PRU00259"/>
    </source>
</evidence>
<dbReference type="SUPFAM" id="SSF48371">
    <property type="entry name" value="ARM repeat"/>
    <property type="match status" value="1"/>
</dbReference>
<comment type="subunit">
    <text evidence="5">Interacts with mitochondrial contact site and cristae organizing system (MICOS) complex components IMMT/MIC60 and MICOS10/MIC10. Interacts with mitochondrial outer membrane sorting assembly machinery (SAM) complex components SAMM50 and MTX1.</text>
</comment>
<dbReference type="PROSITE" id="PS50176">
    <property type="entry name" value="ARM_REPEAT"/>
    <property type="match status" value="1"/>
</dbReference>
<dbReference type="VEuPathDB" id="AmoebaDB:DICPUDRAFT_47938"/>
<dbReference type="InterPro" id="IPR011989">
    <property type="entry name" value="ARM-like"/>
</dbReference>
<dbReference type="Gene3D" id="1.25.10.10">
    <property type="entry name" value="Leucine-rich Repeat Variant"/>
    <property type="match status" value="1"/>
</dbReference>
<dbReference type="InParanoid" id="F0ZM16"/>
<dbReference type="EMBL" id="GL871074">
    <property type="protein sequence ID" value="EGC35034.1"/>
    <property type="molecule type" value="Genomic_DNA"/>
</dbReference>
<evidence type="ECO:0000256" key="2">
    <source>
        <dbReference type="ARBA" id="ARBA00013732"/>
    </source>
</evidence>
<feature type="compositionally biased region" description="Low complexity" evidence="7">
    <location>
        <begin position="155"/>
        <end position="165"/>
    </location>
</feature>
<proteinExistence type="predicted"/>
<protein>
    <recommendedName>
        <fullName evidence="2">Armadillo repeat-containing protein 1</fullName>
    </recommendedName>
</protein>
<evidence type="ECO:0000313" key="9">
    <source>
        <dbReference type="Proteomes" id="UP000001064"/>
    </source>
</evidence>
<comment type="subcellular location">
    <subcellularLocation>
        <location evidence="1">Mitochondrion outer membrane</location>
    </subcellularLocation>
</comment>
<dbReference type="eggNOG" id="ENOG502RE5D">
    <property type="taxonomic scope" value="Eukaryota"/>
</dbReference>
<keyword evidence="3" id="KW-0496">Mitochondrion</keyword>
<dbReference type="RefSeq" id="XP_003288462.1">
    <property type="nucleotide sequence ID" value="XM_003288414.1"/>
</dbReference>
<evidence type="ECO:0000256" key="4">
    <source>
        <dbReference type="ARBA" id="ARBA00023764"/>
    </source>
</evidence>
<keyword evidence="9" id="KW-1185">Reference proteome</keyword>
<dbReference type="FunCoup" id="F0ZM16">
    <property type="interactions" value="20"/>
</dbReference>
<keyword evidence="3" id="KW-0472">Membrane</keyword>
<accession>F0ZM16</accession>
<dbReference type="InterPro" id="IPR036163">
    <property type="entry name" value="HMA_dom_sf"/>
</dbReference>
<dbReference type="GO" id="GO:0046872">
    <property type="term" value="F:metal ion binding"/>
    <property type="evidence" value="ECO:0007669"/>
    <property type="project" value="InterPro"/>
</dbReference>
<gene>
    <name evidence="8" type="ORF">DICPUDRAFT_47938</name>
</gene>
<dbReference type="InterPro" id="IPR016024">
    <property type="entry name" value="ARM-type_fold"/>
</dbReference>
<comment type="function">
    <text evidence="4">In association with mitochondrial contact site and cristae organizing system (MICOS) complex components and mitochondrial outer membrane sorting assembly machinery (SAM) complex components may regulate mitochondrial dynamics playing a role in determining mitochondrial length, distribution and motility.</text>
</comment>
<organism evidence="8 9">
    <name type="scientific">Dictyostelium purpureum</name>
    <name type="common">Slime mold</name>
    <dbReference type="NCBI Taxonomy" id="5786"/>
    <lineage>
        <taxon>Eukaryota</taxon>
        <taxon>Amoebozoa</taxon>
        <taxon>Evosea</taxon>
        <taxon>Eumycetozoa</taxon>
        <taxon>Dictyostelia</taxon>
        <taxon>Dictyosteliales</taxon>
        <taxon>Dictyosteliaceae</taxon>
        <taxon>Dictyostelium</taxon>
    </lineage>
</organism>
<dbReference type="AlphaFoldDB" id="F0ZM16"/>
<evidence type="ECO:0000256" key="3">
    <source>
        <dbReference type="ARBA" id="ARBA00022787"/>
    </source>
</evidence>
<dbReference type="PANTHER" id="PTHR46840">
    <property type="entry name" value="ARMADILLO REPEAT-CONTAINING PROTEIN 1"/>
    <property type="match status" value="1"/>
</dbReference>
<dbReference type="Proteomes" id="UP000001064">
    <property type="component" value="Unassembled WGS sequence"/>
</dbReference>